<evidence type="ECO:0000256" key="1">
    <source>
        <dbReference type="SAM" id="MobiDB-lite"/>
    </source>
</evidence>
<reference evidence="3" key="1">
    <citation type="submission" date="2025-08" db="UniProtKB">
        <authorList>
            <consortium name="RefSeq"/>
        </authorList>
    </citation>
    <scope>IDENTIFICATION</scope>
</reference>
<keyword evidence="2" id="KW-1185">Reference proteome</keyword>
<dbReference type="RefSeq" id="XP_072804335.1">
    <property type="nucleotide sequence ID" value="XM_072948234.1"/>
</dbReference>
<dbReference type="GeneID" id="140688594"/>
<gene>
    <name evidence="3" type="primary">LOC140688594</name>
</gene>
<evidence type="ECO:0000313" key="3">
    <source>
        <dbReference type="RefSeq" id="XP_072804335.1"/>
    </source>
</evidence>
<protein>
    <submittedName>
        <fullName evidence="3">Uncharacterized protein isoform X2</fullName>
    </submittedName>
</protein>
<name>A0ABM5C6Q5_VICPA</name>
<dbReference type="Proteomes" id="UP001652581">
    <property type="component" value="Chromosome 23"/>
</dbReference>
<accession>A0ABM5C6Q5</accession>
<evidence type="ECO:0000313" key="2">
    <source>
        <dbReference type="Proteomes" id="UP001652581"/>
    </source>
</evidence>
<organism evidence="2 3">
    <name type="scientific">Vicugna pacos</name>
    <name type="common">Alpaca</name>
    <name type="synonym">Lama pacos</name>
    <dbReference type="NCBI Taxonomy" id="30538"/>
    <lineage>
        <taxon>Eukaryota</taxon>
        <taxon>Metazoa</taxon>
        <taxon>Chordata</taxon>
        <taxon>Craniata</taxon>
        <taxon>Vertebrata</taxon>
        <taxon>Euteleostomi</taxon>
        <taxon>Mammalia</taxon>
        <taxon>Eutheria</taxon>
        <taxon>Laurasiatheria</taxon>
        <taxon>Artiodactyla</taxon>
        <taxon>Tylopoda</taxon>
        <taxon>Camelidae</taxon>
        <taxon>Vicugna</taxon>
    </lineage>
</organism>
<sequence>MQKIALCVDAGVWRLPGEGRVRAGPQPLVPPYLSASAEGQEQESEEKRSFGSLQNTVWRSWKRFGAWFHSCKATWGDSLTRAAFNISTAKSPLTRLHSKTSV</sequence>
<feature type="region of interest" description="Disordered" evidence="1">
    <location>
        <begin position="20"/>
        <end position="51"/>
    </location>
</feature>
<proteinExistence type="predicted"/>